<accession>A0AAD3TBQ0</accession>
<dbReference type="EMBL" id="BSYO01000032">
    <property type="protein sequence ID" value="GMH27138.1"/>
    <property type="molecule type" value="Genomic_DNA"/>
</dbReference>
<comment type="caution">
    <text evidence="2">The sequence shown here is derived from an EMBL/GenBank/DDBJ whole genome shotgun (WGS) entry which is preliminary data.</text>
</comment>
<evidence type="ECO:0000313" key="3">
    <source>
        <dbReference type="Proteomes" id="UP001279734"/>
    </source>
</evidence>
<evidence type="ECO:0000313" key="2">
    <source>
        <dbReference type="EMBL" id="GMH27138.1"/>
    </source>
</evidence>
<reference evidence="2" key="1">
    <citation type="submission" date="2023-05" db="EMBL/GenBank/DDBJ databases">
        <title>Nepenthes gracilis genome sequencing.</title>
        <authorList>
            <person name="Fukushima K."/>
        </authorList>
    </citation>
    <scope>NUCLEOTIDE SEQUENCE</scope>
    <source>
        <strain evidence="2">SING2019-196</strain>
    </source>
</reference>
<keyword evidence="3" id="KW-1185">Reference proteome</keyword>
<protein>
    <submittedName>
        <fullName evidence="2">Uncharacterized protein</fullName>
    </submittedName>
</protein>
<dbReference type="Proteomes" id="UP001279734">
    <property type="component" value="Unassembled WGS sequence"/>
</dbReference>
<evidence type="ECO:0000256" key="1">
    <source>
        <dbReference type="SAM" id="MobiDB-lite"/>
    </source>
</evidence>
<feature type="region of interest" description="Disordered" evidence="1">
    <location>
        <begin position="1"/>
        <end position="79"/>
    </location>
</feature>
<gene>
    <name evidence="2" type="ORF">Nepgr_028981</name>
</gene>
<feature type="compositionally biased region" description="Polar residues" evidence="1">
    <location>
        <begin position="45"/>
        <end position="57"/>
    </location>
</feature>
<organism evidence="2 3">
    <name type="scientific">Nepenthes gracilis</name>
    <name type="common">Slender pitcher plant</name>
    <dbReference type="NCBI Taxonomy" id="150966"/>
    <lineage>
        <taxon>Eukaryota</taxon>
        <taxon>Viridiplantae</taxon>
        <taxon>Streptophyta</taxon>
        <taxon>Embryophyta</taxon>
        <taxon>Tracheophyta</taxon>
        <taxon>Spermatophyta</taxon>
        <taxon>Magnoliopsida</taxon>
        <taxon>eudicotyledons</taxon>
        <taxon>Gunneridae</taxon>
        <taxon>Pentapetalae</taxon>
        <taxon>Caryophyllales</taxon>
        <taxon>Nepenthaceae</taxon>
        <taxon>Nepenthes</taxon>
    </lineage>
</organism>
<feature type="compositionally biased region" description="Basic and acidic residues" evidence="1">
    <location>
        <begin position="58"/>
        <end position="79"/>
    </location>
</feature>
<dbReference type="AlphaFoldDB" id="A0AAD3TBQ0"/>
<proteinExistence type="predicted"/>
<sequence>MELVRLTCAPEPAHGPDRGSPVDAINGEQVPERENGKRRNYLELGSNQQGRNGAQQNDKPKWAQEKTIGERRGGSERAS</sequence>
<name>A0AAD3TBQ0_NEPGR</name>
<feature type="compositionally biased region" description="Basic and acidic residues" evidence="1">
    <location>
        <begin position="30"/>
        <end position="41"/>
    </location>
</feature>